<proteinExistence type="predicted"/>
<feature type="region of interest" description="Disordered" evidence="1">
    <location>
        <begin position="73"/>
        <end position="95"/>
    </location>
</feature>
<evidence type="ECO:0000256" key="1">
    <source>
        <dbReference type="SAM" id="MobiDB-lite"/>
    </source>
</evidence>
<reference evidence="2" key="2">
    <citation type="journal article" date="2015" name="Fish Shellfish Immunol.">
        <title>Early steps in the European eel (Anguilla anguilla)-Vibrio vulnificus interaction in the gills: Role of the RtxA13 toxin.</title>
        <authorList>
            <person name="Callol A."/>
            <person name="Pajuelo D."/>
            <person name="Ebbesson L."/>
            <person name="Teles M."/>
            <person name="MacKenzie S."/>
            <person name="Amaro C."/>
        </authorList>
    </citation>
    <scope>NUCLEOTIDE SEQUENCE</scope>
</reference>
<reference evidence="2" key="1">
    <citation type="submission" date="2014-11" db="EMBL/GenBank/DDBJ databases">
        <authorList>
            <person name="Amaro Gonzalez C."/>
        </authorList>
    </citation>
    <scope>NUCLEOTIDE SEQUENCE</scope>
</reference>
<dbReference type="AlphaFoldDB" id="A0A0E9WC41"/>
<evidence type="ECO:0000313" key="2">
    <source>
        <dbReference type="EMBL" id="JAH87907.1"/>
    </source>
</evidence>
<protein>
    <submittedName>
        <fullName evidence="2">Uncharacterized protein</fullName>
    </submittedName>
</protein>
<name>A0A0E9WC41_ANGAN</name>
<accession>A0A0E9WC41</accession>
<sequence>MHSFLPSMSIILCSISHSPKYVPEEYMTLLLGSFPLLGFGNDSALRLQSKPPCSLDTESTSGTFSIPLHYPQMSTASESQSDKPRAFSHSTEQKK</sequence>
<organism evidence="2">
    <name type="scientific">Anguilla anguilla</name>
    <name type="common">European freshwater eel</name>
    <name type="synonym">Muraena anguilla</name>
    <dbReference type="NCBI Taxonomy" id="7936"/>
    <lineage>
        <taxon>Eukaryota</taxon>
        <taxon>Metazoa</taxon>
        <taxon>Chordata</taxon>
        <taxon>Craniata</taxon>
        <taxon>Vertebrata</taxon>
        <taxon>Euteleostomi</taxon>
        <taxon>Actinopterygii</taxon>
        <taxon>Neopterygii</taxon>
        <taxon>Teleostei</taxon>
        <taxon>Anguilliformes</taxon>
        <taxon>Anguillidae</taxon>
        <taxon>Anguilla</taxon>
    </lineage>
</organism>
<dbReference type="EMBL" id="GBXM01020670">
    <property type="protein sequence ID" value="JAH87907.1"/>
    <property type="molecule type" value="Transcribed_RNA"/>
</dbReference>
<feature type="compositionally biased region" description="Basic and acidic residues" evidence="1">
    <location>
        <begin position="80"/>
        <end position="95"/>
    </location>
</feature>